<evidence type="ECO:0000313" key="2">
    <source>
        <dbReference type="Proteomes" id="UP000784294"/>
    </source>
</evidence>
<organism evidence="1 2">
    <name type="scientific">Protopolystoma xenopodis</name>
    <dbReference type="NCBI Taxonomy" id="117903"/>
    <lineage>
        <taxon>Eukaryota</taxon>
        <taxon>Metazoa</taxon>
        <taxon>Spiralia</taxon>
        <taxon>Lophotrochozoa</taxon>
        <taxon>Platyhelminthes</taxon>
        <taxon>Monogenea</taxon>
        <taxon>Polyopisthocotylea</taxon>
        <taxon>Polystomatidea</taxon>
        <taxon>Polystomatidae</taxon>
        <taxon>Protopolystoma</taxon>
    </lineage>
</organism>
<keyword evidence="2" id="KW-1185">Reference proteome</keyword>
<proteinExistence type="predicted"/>
<protein>
    <submittedName>
        <fullName evidence="1">Uncharacterized protein</fullName>
    </submittedName>
</protein>
<comment type="caution">
    <text evidence="1">The sequence shown here is derived from an EMBL/GenBank/DDBJ whole genome shotgun (WGS) entry which is preliminary data.</text>
</comment>
<name>A0A3S5A9S0_9PLAT</name>
<dbReference type="EMBL" id="CAAALY010063158">
    <property type="protein sequence ID" value="VEL23664.1"/>
    <property type="molecule type" value="Genomic_DNA"/>
</dbReference>
<reference evidence="1" key="1">
    <citation type="submission" date="2018-11" db="EMBL/GenBank/DDBJ databases">
        <authorList>
            <consortium name="Pathogen Informatics"/>
        </authorList>
    </citation>
    <scope>NUCLEOTIDE SEQUENCE</scope>
</reference>
<evidence type="ECO:0000313" key="1">
    <source>
        <dbReference type="EMBL" id="VEL23664.1"/>
    </source>
</evidence>
<sequence length="106" mass="12121">MHCKNQTSRREKILYLLFHRVIPSTSNATNLDLVIKLRAVKLTSDNPGLLFHQQAHINEALNAMKNMPIPFLNGSGVVMIRVSVFISRQDCLEFETRRECRGSLVK</sequence>
<dbReference type="Proteomes" id="UP000784294">
    <property type="component" value="Unassembled WGS sequence"/>
</dbReference>
<dbReference type="AlphaFoldDB" id="A0A3S5A9S0"/>
<gene>
    <name evidence="1" type="ORF">PXEA_LOCUS17104</name>
</gene>
<accession>A0A3S5A9S0</accession>